<organism evidence="1 2">
    <name type="scientific">Grus japonensis</name>
    <name type="common">Japanese crane</name>
    <name type="synonym">Red-crowned crane</name>
    <dbReference type="NCBI Taxonomy" id="30415"/>
    <lineage>
        <taxon>Eukaryota</taxon>
        <taxon>Metazoa</taxon>
        <taxon>Chordata</taxon>
        <taxon>Craniata</taxon>
        <taxon>Vertebrata</taxon>
        <taxon>Euteleostomi</taxon>
        <taxon>Archelosauria</taxon>
        <taxon>Archosauria</taxon>
        <taxon>Dinosauria</taxon>
        <taxon>Saurischia</taxon>
        <taxon>Theropoda</taxon>
        <taxon>Coelurosauria</taxon>
        <taxon>Aves</taxon>
        <taxon>Neognathae</taxon>
        <taxon>Neoaves</taxon>
        <taxon>Gruiformes</taxon>
        <taxon>Gruidae</taxon>
        <taxon>Grus</taxon>
    </lineage>
</organism>
<dbReference type="AlphaFoldDB" id="A0ABC9WCZ5"/>
<protein>
    <submittedName>
        <fullName evidence="1">Uncharacterized protein</fullName>
    </submittedName>
</protein>
<dbReference type="EMBL" id="BAAFJT010000002">
    <property type="protein sequence ID" value="GAB0182577.1"/>
    <property type="molecule type" value="Genomic_DNA"/>
</dbReference>
<reference evidence="1 2" key="1">
    <citation type="submission" date="2024-06" db="EMBL/GenBank/DDBJ databases">
        <title>The draft genome of Grus japonensis, version 3.</title>
        <authorList>
            <person name="Nabeshima K."/>
            <person name="Suzuki S."/>
            <person name="Onuma M."/>
        </authorList>
    </citation>
    <scope>NUCLEOTIDE SEQUENCE [LARGE SCALE GENOMIC DNA]</scope>
    <source>
        <strain evidence="1 2">451A</strain>
    </source>
</reference>
<evidence type="ECO:0000313" key="2">
    <source>
        <dbReference type="Proteomes" id="UP001623348"/>
    </source>
</evidence>
<accession>A0ABC9WCZ5</accession>
<dbReference type="Proteomes" id="UP001623348">
    <property type="component" value="Unassembled WGS sequence"/>
</dbReference>
<keyword evidence="2" id="KW-1185">Reference proteome</keyword>
<name>A0ABC9WCZ5_GRUJA</name>
<evidence type="ECO:0000313" key="1">
    <source>
        <dbReference type="EMBL" id="GAB0182577.1"/>
    </source>
</evidence>
<gene>
    <name evidence="1" type="ORF">GRJ2_000723000</name>
</gene>
<sequence>MHPFLTWGSAKRGNSRAASEESLQIYTGDFHGTAQCFRQMLSMSCYMNNTAFVWGKTEKVSVSGKVTEEHAGTLKTSGK</sequence>
<comment type="caution">
    <text evidence="1">The sequence shown here is derived from an EMBL/GenBank/DDBJ whole genome shotgun (WGS) entry which is preliminary data.</text>
</comment>
<proteinExistence type="predicted"/>